<dbReference type="STRING" id="763665.A0A2G5BBH8"/>
<dbReference type="AlphaFoldDB" id="A0A2G5BBH8"/>
<keyword evidence="4" id="KW-1185">Reference proteome</keyword>
<feature type="domain" description="DUF913" evidence="2">
    <location>
        <begin position="415"/>
        <end position="582"/>
    </location>
</feature>
<feature type="domain" description="DUF908" evidence="1">
    <location>
        <begin position="220"/>
        <end position="355"/>
    </location>
</feature>
<dbReference type="Proteomes" id="UP000242474">
    <property type="component" value="Unassembled WGS sequence"/>
</dbReference>
<evidence type="ECO:0000313" key="3">
    <source>
        <dbReference type="EMBL" id="PIA16363.1"/>
    </source>
</evidence>
<proteinExistence type="predicted"/>
<dbReference type="InterPro" id="IPR010314">
    <property type="entry name" value="E3_Ub_ligase_DUF913"/>
</dbReference>
<dbReference type="InterPro" id="IPR016024">
    <property type="entry name" value="ARM-type_fold"/>
</dbReference>
<name>A0A2G5BBH8_COERN</name>
<sequence length="594" mass="66620">MTKIKKLQHKRLNFPPQEIQQLREKLEAASTSSIHEVLATHQEWAFVRGDLYHWISVLNRFDDVMAEVCEKYTLAGLQKTDFDNDTQKTLVAILHFSRLLLENCINRNLYSSVDRLDGLLNTSDPDVLECTLRLLLRTSQRWSYQRDLKANQAMMSGRLTTLADPWHIKKGLVSSVEHGTEENTASHTNEFRLITVTEGLVSIHVPVRDLGVDTNAGVCEQVRQALDKLVAKHKVPSTHHYELRHRILVALAFATGNSELRYTLLRSRIYAAAVLSQLMNEQEFKNMFLSREPTFTADIIGVLQPEAHAPLSVQTAVFMALESLLKQRSEVSGAYVALNASANHGVLMFILRKAFTNIDAPPMYPYEFMSALYFFLTGMANNMNGGQLLVSAGVVPIFVSALKHTHAQQLRSTGRVAKLLDYLISSTNSTFSAFCGANGIATLVERMHAEVLRAVETSNADPDSTKDLASPVALPNFLDNPKQLYRRREILPAEQIYLLKELFKLLSHLVQQTSYQDRLRNLVETTLPATLCTALAHPAAFGGNIYGLAISISAMLVHNEPTSLPIIQEAHIPETMLEQLERHLPYNSDVIINI</sequence>
<accession>A0A2G5BBH8</accession>
<evidence type="ECO:0000313" key="4">
    <source>
        <dbReference type="Proteomes" id="UP000242474"/>
    </source>
</evidence>
<evidence type="ECO:0000259" key="1">
    <source>
        <dbReference type="Pfam" id="PF06012"/>
    </source>
</evidence>
<dbReference type="InterPro" id="IPR011989">
    <property type="entry name" value="ARM-like"/>
</dbReference>
<evidence type="ECO:0000259" key="2">
    <source>
        <dbReference type="Pfam" id="PF06025"/>
    </source>
</evidence>
<dbReference type="Pfam" id="PF06025">
    <property type="entry name" value="DUF913"/>
    <property type="match status" value="1"/>
</dbReference>
<protein>
    <submittedName>
        <fullName evidence="3">DUF908-domain-containing protein</fullName>
    </submittedName>
</protein>
<dbReference type="Pfam" id="PF06012">
    <property type="entry name" value="DUF908"/>
    <property type="match status" value="2"/>
</dbReference>
<dbReference type="Gene3D" id="1.25.10.10">
    <property type="entry name" value="Leucine-rich Repeat Variant"/>
    <property type="match status" value="1"/>
</dbReference>
<gene>
    <name evidence="3" type="ORF">COEREDRAFT_62806</name>
</gene>
<dbReference type="SUPFAM" id="SSF48371">
    <property type="entry name" value="ARM repeat"/>
    <property type="match status" value="1"/>
</dbReference>
<dbReference type="EMBL" id="KZ303500">
    <property type="protein sequence ID" value="PIA16363.1"/>
    <property type="molecule type" value="Genomic_DNA"/>
</dbReference>
<dbReference type="InterPro" id="IPR010309">
    <property type="entry name" value="E3_Ub_ligase_DUF908"/>
</dbReference>
<organism evidence="3 4">
    <name type="scientific">Coemansia reversa (strain ATCC 12441 / NRRL 1564)</name>
    <dbReference type="NCBI Taxonomy" id="763665"/>
    <lineage>
        <taxon>Eukaryota</taxon>
        <taxon>Fungi</taxon>
        <taxon>Fungi incertae sedis</taxon>
        <taxon>Zoopagomycota</taxon>
        <taxon>Kickxellomycotina</taxon>
        <taxon>Kickxellomycetes</taxon>
        <taxon>Kickxellales</taxon>
        <taxon>Kickxellaceae</taxon>
        <taxon>Coemansia</taxon>
    </lineage>
</organism>
<reference evidence="3 4" key="1">
    <citation type="journal article" date="2015" name="Genome Biol. Evol.">
        <title>Phylogenomic analyses indicate that early fungi evolved digesting cell walls of algal ancestors of land plants.</title>
        <authorList>
            <person name="Chang Y."/>
            <person name="Wang S."/>
            <person name="Sekimoto S."/>
            <person name="Aerts A.L."/>
            <person name="Choi C."/>
            <person name="Clum A."/>
            <person name="LaButti K.M."/>
            <person name="Lindquist E.A."/>
            <person name="Yee Ngan C."/>
            <person name="Ohm R.A."/>
            <person name="Salamov A.A."/>
            <person name="Grigoriev I.V."/>
            <person name="Spatafora J.W."/>
            <person name="Berbee M.L."/>
        </authorList>
    </citation>
    <scope>NUCLEOTIDE SEQUENCE [LARGE SCALE GENOMIC DNA]</scope>
    <source>
        <strain evidence="3 4">NRRL 1564</strain>
    </source>
</reference>
<feature type="non-terminal residue" evidence="3">
    <location>
        <position position="594"/>
    </location>
</feature>
<dbReference type="OrthoDB" id="8068875at2759"/>
<feature type="domain" description="DUF908" evidence="1">
    <location>
        <begin position="86"/>
        <end position="194"/>
    </location>
</feature>